<keyword evidence="4" id="KW-0472">Membrane</keyword>
<dbReference type="PANTHER" id="PTHR44858:SF1">
    <property type="entry name" value="UDP-N-ACETYLGLUCOSAMINE--PEPTIDE N-ACETYLGLUCOSAMINYLTRANSFERASE SPINDLY-RELATED"/>
    <property type="match status" value="1"/>
</dbReference>
<protein>
    <submittedName>
        <fullName evidence="5">Uncharacterized protein</fullName>
    </submittedName>
</protein>
<evidence type="ECO:0000256" key="3">
    <source>
        <dbReference type="PROSITE-ProRule" id="PRU00339"/>
    </source>
</evidence>
<evidence type="ECO:0000256" key="2">
    <source>
        <dbReference type="ARBA" id="ARBA00022803"/>
    </source>
</evidence>
<dbReference type="STRING" id="1641165.XM38_20815"/>
<sequence length="180" mass="20299">MENSNLLLIYLATLLVLLTIAAVLVIRQVLKTRRIEGTLNRLQNKLSKEKGTAKEYYELASLLLDKKLYTQAAVYLQQTLKQIPEEEAENAALAYNALGFAYFAQEQYDLAIRNYKEALKIAPNYATALNNLGHSYERKQLISQALEAYEAALEVDPQNATARRRANSLRKRLVTSSSSS</sequence>
<dbReference type="KEGG" id="hhg:XM38_000940"/>
<evidence type="ECO:0000313" key="5">
    <source>
        <dbReference type="EMBL" id="ASC69168.1"/>
    </source>
</evidence>
<evidence type="ECO:0000313" key="6">
    <source>
        <dbReference type="Proteomes" id="UP000191901"/>
    </source>
</evidence>
<dbReference type="OrthoDB" id="485055at2"/>
<keyword evidence="2 3" id="KW-0802">TPR repeat</keyword>
<dbReference type="SUPFAM" id="SSF48452">
    <property type="entry name" value="TPR-like"/>
    <property type="match status" value="1"/>
</dbReference>
<keyword evidence="6" id="KW-1185">Reference proteome</keyword>
<accession>A0A1Z3HFU9</accession>
<dbReference type="RefSeq" id="WP_080812344.1">
    <property type="nucleotide sequence ID" value="NZ_CP021983.2"/>
</dbReference>
<keyword evidence="4" id="KW-0812">Transmembrane</keyword>
<dbReference type="PANTHER" id="PTHR44858">
    <property type="entry name" value="TETRATRICOPEPTIDE REPEAT PROTEIN 6"/>
    <property type="match status" value="1"/>
</dbReference>
<dbReference type="InterPro" id="IPR050498">
    <property type="entry name" value="Ycf3"/>
</dbReference>
<name>A0A1Z3HFU9_9CYAN</name>
<proteinExistence type="predicted"/>
<dbReference type="InterPro" id="IPR019734">
    <property type="entry name" value="TPR_rpt"/>
</dbReference>
<dbReference type="AlphaFoldDB" id="A0A1Z3HFU9"/>
<dbReference type="PROSITE" id="PS50005">
    <property type="entry name" value="TPR"/>
    <property type="match status" value="2"/>
</dbReference>
<gene>
    <name evidence="5" type="ORF">XM38_000940</name>
</gene>
<dbReference type="Proteomes" id="UP000191901">
    <property type="component" value="Chromosome"/>
</dbReference>
<dbReference type="EMBL" id="CP021983">
    <property type="protein sequence ID" value="ASC69168.1"/>
    <property type="molecule type" value="Genomic_DNA"/>
</dbReference>
<reference evidence="5 6" key="1">
    <citation type="journal article" date="2016" name="Biochim. Biophys. Acta">
        <title>Characterization of red-shifted phycobilisomes isolated from the chlorophyll f-containing cyanobacterium Halomicronema hongdechloris.</title>
        <authorList>
            <person name="Li Y."/>
            <person name="Lin Y."/>
            <person name="Garvey C.J."/>
            <person name="Birch D."/>
            <person name="Corkery R.W."/>
            <person name="Loughlin P.C."/>
            <person name="Scheer H."/>
            <person name="Willows R.D."/>
            <person name="Chen M."/>
        </authorList>
    </citation>
    <scope>NUCLEOTIDE SEQUENCE [LARGE SCALE GENOMIC DNA]</scope>
    <source>
        <strain evidence="5 6">C2206</strain>
    </source>
</reference>
<dbReference type="Pfam" id="PF13414">
    <property type="entry name" value="TPR_11"/>
    <property type="match status" value="1"/>
</dbReference>
<organism evidence="5 6">
    <name type="scientific">Halomicronema hongdechloris C2206</name>
    <dbReference type="NCBI Taxonomy" id="1641165"/>
    <lineage>
        <taxon>Bacteria</taxon>
        <taxon>Bacillati</taxon>
        <taxon>Cyanobacteriota</taxon>
        <taxon>Cyanophyceae</taxon>
        <taxon>Nodosilineales</taxon>
        <taxon>Nodosilineaceae</taxon>
        <taxon>Halomicronema</taxon>
    </lineage>
</organism>
<feature type="repeat" description="TPR" evidence="3">
    <location>
        <begin position="126"/>
        <end position="159"/>
    </location>
</feature>
<keyword evidence="4" id="KW-1133">Transmembrane helix</keyword>
<keyword evidence="1" id="KW-0677">Repeat</keyword>
<dbReference type="InterPro" id="IPR011990">
    <property type="entry name" value="TPR-like_helical_dom_sf"/>
</dbReference>
<dbReference type="Gene3D" id="1.25.40.10">
    <property type="entry name" value="Tetratricopeptide repeat domain"/>
    <property type="match status" value="1"/>
</dbReference>
<feature type="repeat" description="TPR" evidence="3">
    <location>
        <begin position="92"/>
        <end position="125"/>
    </location>
</feature>
<evidence type="ECO:0000256" key="1">
    <source>
        <dbReference type="ARBA" id="ARBA00022737"/>
    </source>
</evidence>
<feature type="transmembrane region" description="Helical" evidence="4">
    <location>
        <begin position="6"/>
        <end position="26"/>
    </location>
</feature>
<dbReference type="SMART" id="SM00028">
    <property type="entry name" value="TPR"/>
    <property type="match status" value="3"/>
</dbReference>
<dbReference type="PROSITE" id="PS50293">
    <property type="entry name" value="TPR_REGION"/>
    <property type="match status" value="2"/>
</dbReference>
<evidence type="ECO:0000256" key="4">
    <source>
        <dbReference type="SAM" id="Phobius"/>
    </source>
</evidence>